<evidence type="ECO:0000256" key="5">
    <source>
        <dbReference type="ARBA" id="ARBA00012045"/>
    </source>
</evidence>
<dbReference type="InterPro" id="IPR023170">
    <property type="entry name" value="HhH_base_excis_C"/>
</dbReference>
<evidence type="ECO:0000313" key="15">
    <source>
        <dbReference type="EMBL" id="MBK1827219.1"/>
    </source>
</evidence>
<proteinExistence type="inferred from homology"/>
<dbReference type="InterPro" id="IPR003265">
    <property type="entry name" value="HhH-GPD_domain"/>
</dbReference>
<dbReference type="SUPFAM" id="SSF55811">
    <property type="entry name" value="Nudix"/>
    <property type="match status" value="1"/>
</dbReference>
<dbReference type="EMBL" id="JAENII010000006">
    <property type="protein sequence ID" value="MBK1827219.1"/>
    <property type="molecule type" value="Genomic_DNA"/>
</dbReference>
<dbReference type="SUPFAM" id="SSF48150">
    <property type="entry name" value="DNA-glycosylase"/>
    <property type="match status" value="1"/>
</dbReference>
<name>A0A934R8J5_9BACT</name>
<keyword evidence="8" id="KW-0227">DNA damage</keyword>
<keyword evidence="10" id="KW-0408">Iron</keyword>
<dbReference type="GO" id="GO:0000701">
    <property type="term" value="F:purine-specific mismatch base pair DNA N-glycosylase activity"/>
    <property type="evidence" value="ECO:0007669"/>
    <property type="project" value="UniProtKB-EC"/>
</dbReference>
<protein>
    <recommendedName>
        <fullName evidence="6">Adenine DNA glycosylase</fullName>
        <ecNumber evidence="5">3.2.2.31</ecNumber>
    </recommendedName>
</protein>
<dbReference type="PANTHER" id="PTHR42944:SF1">
    <property type="entry name" value="ADENINE DNA GLYCOSYLASE"/>
    <property type="match status" value="1"/>
</dbReference>
<dbReference type="PANTHER" id="PTHR42944">
    <property type="entry name" value="ADENINE DNA GLYCOSYLASE"/>
    <property type="match status" value="1"/>
</dbReference>
<dbReference type="CDD" id="cd00056">
    <property type="entry name" value="ENDO3c"/>
    <property type="match status" value="1"/>
</dbReference>
<dbReference type="EC" id="3.2.2.31" evidence="5"/>
<evidence type="ECO:0000256" key="1">
    <source>
        <dbReference type="ARBA" id="ARBA00000843"/>
    </source>
</evidence>
<gene>
    <name evidence="15" type="ORF">JIN81_09310</name>
</gene>
<evidence type="ECO:0000256" key="2">
    <source>
        <dbReference type="ARBA" id="ARBA00001966"/>
    </source>
</evidence>
<dbReference type="AlphaFoldDB" id="A0A934R8J5"/>
<evidence type="ECO:0000256" key="6">
    <source>
        <dbReference type="ARBA" id="ARBA00022023"/>
    </source>
</evidence>
<dbReference type="GO" id="GO:0006298">
    <property type="term" value="P:mismatch repair"/>
    <property type="evidence" value="ECO:0007669"/>
    <property type="project" value="TreeGrafter"/>
</dbReference>
<evidence type="ECO:0000259" key="14">
    <source>
        <dbReference type="SMART" id="SM00478"/>
    </source>
</evidence>
<reference evidence="15" key="1">
    <citation type="submission" date="2021-01" db="EMBL/GenBank/DDBJ databases">
        <title>Modified the classification status of verrucomicrobia.</title>
        <authorList>
            <person name="Feng X."/>
        </authorList>
    </citation>
    <scope>NUCLEOTIDE SEQUENCE</scope>
    <source>
        <strain evidence="15">KCTC 22201</strain>
    </source>
</reference>
<dbReference type="InterPro" id="IPR044298">
    <property type="entry name" value="MIG/MutY"/>
</dbReference>
<evidence type="ECO:0000256" key="10">
    <source>
        <dbReference type="ARBA" id="ARBA00023004"/>
    </source>
</evidence>
<evidence type="ECO:0000256" key="7">
    <source>
        <dbReference type="ARBA" id="ARBA00022723"/>
    </source>
</evidence>
<dbReference type="Pfam" id="PF00730">
    <property type="entry name" value="HhH-GPD"/>
    <property type="match status" value="1"/>
</dbReference>
<dbReference type="Pfam" id="PF00633">
    <property type="entry name" value="HHH"/>
    <property type="match status" value="1"/>
</dbReference>
<dbReference type="PROSITE" id="PS01155">
    <property type="entry name" value="ENDONUCLEASE_III_2"/>
    <property type="match status" value="1"/>
</dbReference>
<dbReference type="GO" id="GO:0051536">
    <property type="term" value="F:iron-sulfur cluster binding"/>
    <property type="evidence" value="ECO:0007669"/>
    <property type="project" value="UniProtKB-KW"/>
</dbReference>
<comment type="similarity">
    <text evidence="4">Belongs to the Nth/MutY family.</text>
</comment>
<keyword evidence="9" id="KW-0378">Hydrolase</keyword>
<comment type="function">
    <text evidence="3">Adenine glycosylase active on G-A mispairs. MutY also corrects error-prone DNA synthesis past GO lesions which are due to the oxidatively damaged form of guanine: 7,8-dihydro-8-oxoguanine (8-oxo-dGTP).</text>
</comment>
<dbReference type="GO" id="GO:0034039">
    <property type="term" value="F:8-oxo-7,8-dihydroguanine DNA N-glycosylase activity"/>
    <property type="evidence" value="ECO:0007669"/>
    <property type="project" value="TreeGrafter"/>
</dbReference>
<dbReference type="InterPro" id="IPR011257">
    <property type="entry name" value="DNA_glycosylase"/>
</dbReference>
<dbReference type="GO" id="GO:0006284">
    <property type="term" value="P:base-excision repair"/>
    <property type="evidence" value="ECO:0007669"/>
    <property type="project" value="InterPro"/>
</dbReference>
<dbReference type="GO" id="GO:0032357">
    <property type="term" value="F:oxidized purine DNA binding"/>
    <property type="evidence" value="ECO:0007669"/>
    <property type="project" value="TreeGrafter"/>
</dbReference>
<evidence type="ECO:0000256" key="3">
    <source>
        <dbReference type="ARBA" id="ARBA00002933"/>
    </source>
</evidence>
<keyword evidence="11" id="KW-0411">Iron-sulfur</keyword>
<organism evidence="15 16">
    <name type="scientific">Haloferula rosea</name>
    <dbReference type="NCBI Taxonomy" id="490093"/>
    <lineage>
        <taxon>Bacteria</taxon>
        <taxon>Pseudomonadati</taxon>
        <taxon>Verrucomicrobiota</taxon>
        <taxon>Verrucomicrobiia</taxon>
        <taxon>Verrucomicrobiales</taxon>
        <taxon>Verrucomicrobiaceae</taxon>
        <taxon>Haloferula</taxon>
    </lineage>
</organism>
<dbReference type="InterPro" id="IPR000445">
    <property type="entry name" value="HhH_motif"/>
</dbReference>
<comment type="catalytic activity">
    <reaction evidence="1">
        <text>Hydrolyzes free adenine bases from 7,8-dihydro-8-oxoguanine:adenine mismatched double-stranded DNA, leaving an apurinic site.</text>
        <dbReference type="EC" id="3.2.2.31"/>
    </reaction>
</comment>
<sequence>MSRGDRNRGGLKPRAKHHALHDVPGFRSALAAWFGREGKDYPWRRTTDPYEILVSEVMLQQTQIATVLGRGFYTRFLEVFPDTRTLAAAEDEPLLKAWEGLGYYRRARMLREAARAIENDHGGCFPDTLDDILALPGVGRYTAGAVMSFAFDRPAPIVDGNVARVLSRLMDLSEKIDGSGAQKTLWGWAGELLDESNPRVHNSALMELGQSYCRPGVPDCLGCPVSAFCRCSEPELLPIKGKRVKMTEVDESVVFVLREGKVLLRQQEEGRRVGMWRLPEREIEKDWPLVHERKYGITRYRVTLKVYEGAEGVEAGQGEAWHPVDELSERVMPPADRAALAACLGSDEEIA</sequence>
<dbReference type="SMART" id="SM00478">
    <property type="entry name" value="ENDO3c"/>
    <property type="match status" value="1"/>
</dbReference>
<keyword evidence="7" id="KW-0479">Metal-binding</keyword>
<evidence type="ECO:0000256" key="13">
    <source>
        <dbReference type="ARBA" id="ARBA00023295"/>
    </source>
</evidence>
<evidence type="ECO:0000313" key="16">
    <source>
        <dbReference type="Proteomes" id="UP000658278"/>
    </source>
</evidence>
<accession>A0A934R8J5</accession>
<dbReference type="Gene3D" id="1.10.340.30">
    <property type="entry name" value="Hypothetical protein, domain 2"/>
    <property type="match status" value="1"/>
</dbReference>
<comment type="cofactor">
    <cofactor evidence="2">
        <name>[4Fe-4S] cluster</name>
        <dbReference type="ChEBI" id="CHEBI:49883"/>
    </cofactor>
</comment>
<keyword evidence="16" id="KW-1185">Reference proteome</keyword>
<dbReference type="Proteomes" id="UP000658278">
    <property type="component" value="Unassembled WGS sequence"/>
</dbReference>
<dbReference type="Gene3D" id="1.10.1670.10">
    <property type="entry name" value="Helix-hairpin-Helix base-excision DNA repair enzymes (C-terminal)"/>
    <property type="match status" value="1"/>
</dbReference>
<evidence type="ECO:0000256" key="12">
    <source>
        <dbReference type="ARBA" id="ARBA00023204"/>
    </source>
</evidence>
<comment type="caution">
    <text evidence="15">The sequence shown here is derived from an EMBL/GenBank/DDBJ whole genome shotgun (WGS) entry which is preliminary data.</text>
</comment>
<evidence type="ECO:0000256" key="8">
    <source>
        <dbReference type="ARBA" id="ARBA00022763"/>
    </source>
</evidence>
<dbReference type="GO" id="GO:0035485">
    <property type="term" value="F:adenine/guanine mispair binding"/>
    <property type="evidence" value="ECO:0007669"/>
    <property type="project" value="TreeGrafter"/>
</dbReference>
<feature type="domain" description="HhH-GPD" evidence="14">
    <location>
        <begin position="58"/>
        <end position="211"/>
    </location>
</feature>
<dbReference type="RefSeq" id="WP_200278670.1">
    <property type="nucleotide sequence ID" value="NZ_JAENII010000006.1"/>
</dbReference>
<dbReference type="GO" id="GO:0046872">
    <property type="term" value="F:metal ion binding"/>
    <property type="evidence" value="ECO:0007669"/>
    <property type="project" value="UniProtKB-KW"/>
</dbReference>
<dbReference type="InterPro" id="IPR004036">
    <property type="entry name" value="Endonuclease-III-like_CS2"/>
</dbReference>
<evidence type="ECO:0000256" key="9">
    <source>
        <dbReference type="ARBA" id="ARBA00022801"/>
    </source>
</evidence>
<evidence type="ECO:0000256" key="11">
    <source>
        <dbReference type="ARBA" id="ARBA00023014"/>
    </source>
</evidence>
<dbReference type="InterPro" id="IPR015797">
    <property type="entry name" value="NUDIX_hydrolase-like_dom_sf"/>
</dbReference>
<evidence type="ECO:0000256" key="4">
    <source>
        <dbReference type="ARBA" id="ARBA00008343"/>
    </source>
</evidence>
<keyword evidence="12" id="KW-0234">DNA repair</keyword>
<keyword evidence="13" id="KW-0326">Glycosidase</keyword>